<gene>
    <name evidence="8" type="ORF">DASB73_041340</name>
</gene>
<dbReference type="EMBL" id="BTGC01000008">
    <property type="protein sequence ID" value="GMM53171.1"/>
    <property type="molecule type" value="Genomic_DNA"/>
</dbReference>
<dbReference type="GO" id="GO:0005743">
    <property type="term" value="C:mitochondrial inner membrane"/>
    <property type="evidence" value="ECO:0007669"/>
    <property type="project" value="UniProtKB-SubCell"/>
</dbReference>
<dbReference type="FunFam" id="1.10.10.140:FF:000001">
    <property type="entry name" value="Cytochrome c oxidase subunit 6B1"/>
    <property type="match status" value="1"/>
</dbReference>
<keyword evidence="9" id="KW-1185">Reference proteome</keyword>
<evidence type="ECO:0000256" key="7">
    <source>
        <dbReference type="PIRSR" id="PIRSR000278-1"/>
    </source>
</evidence>
<reference evidence="8 9" key="1">
    <citation type="journal article" date="2023" name="Elife">
        <title>Identification of key yeast species and microbe-microbe interactions impacting larval growth of Drosophila in the wild.</title>
        <authorList>
            <person name="Mure A."/>
            <person name="Sugiura Y."/>
            <person name="Maeda R."/>
            <person name="Honda K."/>
            <person name="Sakurai N."/>
            <person name="Takahashi Y."/>
            <person name="Watada M."/>
            <person name="Katoh T."/>
            <person name="Gotoh A."/>
            <person name="Gotoh Y."/>
            <person name="Taniguchi I."/>
            <person name="Nakamura K."/>
            <person name="Hayashi T."/>
            <person name="Katayama T."/>
            <person name="Uemura T."/>
            <person name="Hattori Y."/>
        </authorList>
    </citation>
    <scope>NUCLEOTIDE SEQUENCE [LARGE SCALE GENOMIC DNA]</scope>
    <source>
        <strain evidence="8 9">SB-73</strain>
    </source>
</reference>
<dbReference type="Gene3D" id="1.10.10.140">
    <property type="entry name" value="Cytochrome c oxidase, subunit VIb"/>
    <property type="match status" value="1"/>
</dbReference>
<evidence type="ECO:0000313" key="9">
    <source>
        <dbReference type="Proteomes" id="UP001362899"/>
    </source>
</evidence>
<dbReference type="GO" id="GO:0006123">
    <property type="term" value="P:mitochondrial electron transport, cytochrome c to oxygen"/>
    <property type="evidence" value="ECO:0007669"/>
    <property type="project" value="UniProtKB-ARBA"/>
</dbReference>
<name>A0AAV5RRC8_STABA</name>
<organism evidence="8 9">
    <name type="scientific">Starmerella bacillaris</name>
    <name type="common">Yeast</name>
    <name type="synonym">Candida zemplinina</name>
    <dbReference type="NCBI Taxonomy" id="1247836"/>
    <lineage>
        <taxon>Eukaryota</taxon>
        <taxon>Fungi</taxon>
        <taxon>Dikarya</taxon>
        <taxon>Ascomycota</taxon>
        <taxon>Saccharomycotina</taxon>
        <taxon>Dipodascomycetes</taxon>
        <taxon>Dipodascales</taxon>
        <taxon>Trichomonascaceae</taxon>
        <taxon>Starmerella</taxon>
    </lineage>
</organism>
<dbReference type="InterPro" id="IPR003213">
    <property type="entry name" value="Cyt_c_oxidase_su6B"/>
</dbReference>
<protein>
    <recommendedName>
        <fullName evidence="6">Cytochrome c oxidase subunit</fullName>
    </recommendedName>
</protein>
<feature type="disulfide bond" evidence="7">
    <location>
        <begin position="29"/>
        <end position="61"/>
    </location>
</feature>
<dbReference type="InterPro" id="IPR048280">
    <property type="entry name" value="COX6B-like"/>
</dbReference>
<feature type="disulfide bond" evidence="7">
    <location>
        <begin position="39"/>
        <end position="50"/>
    </location>
</feature>
<evidence type="ECO:0000256" key="2">
    <source>
        <dbReference type="ARBA" id="ARBA00004673"/>
    </source>
</evidence>
<keyword evidence="5 7" id="KW-1015">Disulfide bond</keyword>
<evidence type="ECO:0000256" key="1">
    <source>
        <dbReference type="ARBA" id="ARBA00004137"/>
    </source>
</evidence>
<keyword evidence="4 6" id="KW-0496">Mitochondrion</keyword>
<dbReference type="InterPro" id="IPR036549">
    <property type="entry name" value="CX6/COA6-like_sf"/>
</dbReference>
<evidence type="ECO:0000256" key="6">
    <source>
        <dbReference type="PIRNR" id="PIRNR000278"/>
    </source>
</evidence>
<proteinExistence type="inferred from homology"/>
<accession>A0AAV5RRC8</accession>
<dbReference type="SUPFAM" id="SSF47694">
    <property type="entry name" value="Cytochrome c oxidase subunit h"/>
    <property type="match status" value="1"/>
</dbReference>
<comment type="subcellular location">
    <subcellularLocation>
        <location evidence="1">Mitochondrion inner membrane</location>
        <topology evidence="1">Peripheral membrane protein</topology>
        <orientation evidence="1">Intermembrane side</orientation>
    </subcellularLocation>
</comment>
<dbReference type="CDD" id="cd00926">
    <property type="entry name" value="Cyt_c_Oxidase_VIb"/>
    <property type="match status" value="1"/>
</dbReference>
<comment type="function">
    <text evidence="6">Component of the cytochrome c oxidase, the last enzyme in the mitochondrial electron transport chain which drives oxidative phosphorylation.</text>
</comment>
<evidence type="ECO:0000256" key="5">
    <source>
        <dbReference type="ARBA" id="ARBA00023157"/>
    </source>
</evidence>
<evidence type="ECO:0000256" key="4">
    <source>
        <dbReference type="ARBA" id="ARBA00023128"/>
    </source>
</evidence>
<sequence length="83" mass="9848">MADEAELRAKLHTFGNDARFPDQNQTHRCFQNYVDYFRCVKAKGEDFAPCKEFWSTYQSLCPVSWVEKWDEERSKGNFPAFDL</sequence>
<dbReference type="PIRSF" id="PIRSF000278">
    <property type="entry name" value="Cyt_c_oxidase_6B"/>
    <property type="match status" value="1"/>
</dbReference>
<comment type="pathway">
    <text evidence="2">Energy metabolism; oxidative phosphorylation.</text>
</comment>
<dbReference type="Proteomes" id="UP001362899">
    <property type="component" value="Unassembled WGS sequence"/>
</dbReference>
<dbReference type="Pfam" id="PF02297">
    <property type="entry name" value="COX6B"/>
    <property type="match status" value="1"/>
</dbReference>
<evidence type="ECO:0000256" key="3">
    <source>
        <dbReference type="ARBA" id="ARBA00006425"/>
    </source>
</evidence>
<dbReference type="PROSITE" id="PS51808">
    <property type="entry name" value="CHCH"/>
    <property type="match status" value="1"/>
</dbReference>
<comment type="similarity">
    <text evidence="3">Belongs to the cytochrome c oxidase subunit 6B family.</text>
</comment>
<dbReference type="AlphaFoldDB" id="A0AAV5RRC8"/>
<dbReference type="GO" id="GO:0045277">
    <property type="term" value="C:respiratory chain complex IV"/>
    <property type="evidence" value="ECO:0007669"/>
    <property type="project" value="InterPro"/>
</dbReference>
<dbReference type="PANTHER" id="PTHR11387">
    <property type="entry name" value="CYTOCHROME C OXIDASE SUBUNIT 6B"/>
    <property type="match status" value="1"/>
</dbReference>
<evidence type="ECO:0000313" key="8">
    <source>
        <dbReference type="EMBL" id="GMM53171.1"/>
    </source>
</evidence>
<comment type="caution">
    <text evidence="8">The sequence shown here is derived from an EMBL/GenBank/DDBJ whole genome shotgun (WGS) entry which is preliminary data.</text>
</comment>